<keyword evidence="2" id="KW-0812">Transmembrane</keyword>
<sequence length="84" mass="8964">MKPRQSNFWKVFGFPLGIGLLSAAGLFAALLGDGLWDSLSWLGLGIPAAMGAWGLFKCGRGLAPDEAHKNTHNPPRQPPRNPLG</sequence>
<evidence type="ECO:0000256" key="2">
    <source>
        <dbReference type="SAM" id="Phobius"/>
    </source>
</evidence>
<proteinExistence type="predicted"/>
<name>A0ABR9SNV9_9PSED</name>
<gene>
    <name evidence="3" type="ORF">IQK56_06375</name>
</gene>
<feature type="transmembrane region" description="Helical" evidence="2">
    <location>
        <begin position="12"/>
        <end position="32"/>
    </location>
</feature>
<protein>
    <recommendedName>
        <fullName evidence="5">DUF4175 domain-containing protein</fullName>
    </recommendedName>
</protein>
<dbReference type="EMBL" id="JADDUM010000037">
    <property type="protein sequence ID" value="MBE8590582.1"/>
    <property type="molecule type" value="Genomic_DNA"/>
</dbReference>
<feature type="transmembrane region" description="Helical" evidence="2">
    <location>
        <begin position="38"/>
        <end position="56"/>
    </location>
</feature>
<evidence type="ECO:0000256" key="1">
    <source>
        <dbReference type="SAM" id="MobiDB-lite"/>
    </source>
</evidence>
<accession>A0ABR9SNV9</accession>
<feature type="compositionally biased region" description="Pro residues" evidence="1">
    <location>
        <begin position="75"/>
        <end position="84"/>
    </location>
</feature>
<keyword evidence="2" id="KW-0472">Membrane</keyword>
<dbReference type="RefSeq" id="WP_150760215.1">
    <property type="nucleotide sequence ID" value="NZ_JADDUM010000037.1"/>
</dbReference>
<dbReference type="Proteomes" id="UP000613075">
    <property type="component" value="Unassembled WGS sequence"/>
</dbReference>
<evidence type="ECO:0008006" key="5">
    <source>
        <dbReference type="Google" id="ProtNLM"/>
    </source>
</evidence>
<keyword evidence="2" id="KW-1133">Transmembrane helix</keyword>
<evidence type="ECO:0000313" key="4">
    <source>
        <dbReference type="Proteomes" id="UP000613075"/>
    </source>
</evidence>
<organism evidence="3 4">
    <name type="scientific">Pseudomonas cyclaminis</name>
    <dbReference type="NCBI Taxonomy" id="2781239"/>
    <lineage>
        <taxon>Bacteria</taxon>
        <taxon>Pseudomonadati</taxon>
        <taxon>Pseudomonadota</taxon>
        <taxon>Gammaproteobacteria</taxon>
        <taxon>Pseudomonadales</taxon>
        <taxon>Pseudomonadaceae</taxon>
        <taxon>Pseudomonas</taxon>
    </lineage>
</organism>
<evidence type="ECO:0000313" key="3">
    <source>
        <dbReference type="EMBL" id="MBE8590582.1"/>
    </source>
</evidence>
<feature type="region of interest" description="Disordered" evidence="1">
    <location>
        <begin position="64"/>
        <end position="84"/>
    </location>
</feature>
<reference evidence="3 4" key="1">
    <citation type="submission" date="2020-10" db="EMBL/GenBank/DDBJ databases">
        <title>The draft genomes of Cyclamen pathogen Pseudomonas sp.</title>
        <authorList>
            <person name="Fujikawa T."/>
            <person name="Sawada H."/>
        </authorList>
    </citation>
    <scope>NUCLEOTIDE SEQUENCE [LARGE SCALE GENOMIC DNA]</scope>
    <source>
        <strain evidence="3 4">MAFF 301449</strain>
    </source>
</reference>
<comment type="caution">
    <text evidence="3">The sequence shown here is derived from an EMBL/GenBank/DDBJ whole genome shotgun (WGS) entry which is preliminary data.</text>
</comment>
<keyword evidence="4" id="KW-1185">Reference proteome</keyword>